<accession>A0A6V7JKZ5</accession>
<feature type="region of interest" description="Disordered" evidence="1">
    <location>
        <begin position="1"/>
        <end position="31"/>
    </location>
</feature>
<dbReference type="AlphaFoldDB" id="A0A6V7JKZ5"/>
<gene>
    <name evidence="2" type="ORF">BBRV_LOCUS52939</name>
</gene>
<organism evidence="2">
    <name type="scientific">Bracon brevicornis</name>
    <dbReference type="NCBI Taxonomy" id="1563983"/>
    <lineage>
        <taxon>Eukaryota</taxon>
        <taxon>Metazoa</taxon>
        <taxon>Ecdysozoa</taxon>
        <taxon>Arthropoda</taxon>
        <taxon>Hexapoda</taxon>
        <taxon>Insecta</taxon>
        <taxon>Pterygota</taxon>
        <taxon>Neoptera</taxon>
        <taxon>Endopterygota</taxon>
        <taxon>Hymenoptera</taxon>
        <taxon>Apocrita</taxon>
        <taxon>Ichneumonoidea</taxon>
        <taxon>Braconidae</taxon>
        <taxon>Braconinae</taxon>
        <taxon>Bracon</taxon>
    </lineage>
</organism>
<reference evidence="2" key="1">
    <citation type="submission" date="2020-07" db="EMBL/GenBank/DDBJ databases">
        <authorList>
            <person name="Ferguson B K."/>
        </authorList>
    </citation>
    <scope>NUCLEOTIDE SEQUENCE</scope>
    <source>
        <strain evidence="2">L06</strain>
    </source>
</reference>
<name>A0A6V7JKZ5_9HYME</name>
<protein>
    <submittedName>
        <fullName evidence="2">Uncharacterized protein</fullName>
    </submittedName>
</protein>
<sequence length="105" mass="11747">MNTREEQLPQAHKLFGPAANNVSGDDERPRDLLRKNKSGVYSYICYDAKNRSPVAIAGNFIAWAVECGNEETKKKKQVLFKAFSVLDLTLLQDGQTATFIGIKTR</sequence>
<evidence type="ECO:0000313" key="2">
    <source>
        <dbReference type="EMBL" id="CAD1551530.1"/>
    </source>
</evidence>
<evidence type="ECO:0000256" key="1">
    <source>
        <dbReference type="SAM" id="MobiDB-lite"/>
    </source>
</evidence>
<dbReference type="EMBL" id="CADCXW020000017">
    <property type="protein sequence ID" value="CAD1551530.1"/>
    <property type="molecule type" value="Genomic_DNA"/>
</dbReference>
<proteinExistence type="predicted"/>